<keyword evidence="3" id="KW-1185">Reference proteome</keyword>
<organism evidence="2 3">
    <name type="scientific">Neodothiora populina</name>
    <dbReference type="NCBI Taxonomy" id="2781224"/>
    <lineage>
        <taxon>Eukaryota</taxon>
        <taxon>Fungi</taxon>
        <taxon>Dikarya</taxon>
        <taxon>Ascomycota</taxon>
        <taxon>Pezizomycotina</taxon>
        <taxon>Dothideomycetes</taxon>
        <taxon>Dothideomycetidae</taxon>
        <taxon>Dothideales</taxon>
        <taxon>Dothioraceae</taxon>
        <taxon>Neodothiora</taxon>
    </lineage>
</organism>
<proteinExistence type="predicted"/>
<feature type="domain" description="Glutamyl-tRNA amidotransferase complex subunit Gta3" evidence="1">
    <location>
        <begin position="81"/>
        <end position="134"/>
    </location>
</feature>
<dbReference type="InterPro" id="IPR003837">
    <property type="entry name" value="GatC"/>
</dbReference>
<dbReference type="InterPro" id="IPR036113">
    <property type="entry name" value="Asp/Glu-ADT_sf_sub_c"/>
</dbReference>
<name>A0ABR3PHN3_9PEZI</name>
<evidence type="ECO:0000259" key="1">
    <source>
        <dbReference type="Pfam" id="PF20978"/>
    </source>
</evidence>
<gene>
    <name evidence="2" type="ORF">AAFC00_007245</name>
</gene>
<dbReference type="PANTHER" id="PTHR15004:SF0">
    <property type="entry name" value="GLUTAMYL-TRNA(GLN) AMIDOTRANSFERASE SUBUNIT C, MITOCHONDRIAL"/>
    <property type="match status" value="1"/>
</dbReference>
<dbReference type="GeneID" id="95980944"/>
<evidence type="ECO:0000313" key="3">
    <source>
        <dbReference type="Proteomes" id="UP001562354"/>
    </source>
</evidence>
<dbReference type="InterPro" id="IPR049545">
    <property type="entry name" value="Gta3_dom"/>
</dbReference>
<accession>A0ABR3PHN3</accession>
<comment type="caution">
    <text evidence="2">The sequence shown here is derived from an EMBL/GenBank/DDBJ whole genome shotgun (WGS) entry which is preliminary data.</text>
</comment>
<dbReference type="Proteomes" id="UP001562354">
    <property type="component" value="Unassembled WGS sequence"/>
</dbReference>
<dbReference type="Pfam" id="PF20978">
    <property type="entry name" value="Gta3"/>
    <property type="match status" value="1"/>
</dbReference>
<dbReference type="RefSeq" id="XP_069201924.1">
    <property type="nucleotide sequence ID" value="XM_069347317.1"/>
</dbReference>
<evidence type="ECO:0000313" key="2">
    <source>
        <dbReference type="EMBL" id="KAL1305651.1"/>
    </source>
</evidence>
<reference evidence="2 3" key="1">
    <citation type="submission" date="2024-07" db="EMBL/GenBank/DDBJ databases">
        <title>Draft sequence of the Neodothiora populina.</title>
        <authorList>
            <person name="Drown D.D."/>
            <person name="Schuette U.S."/>
            <person name="Buechlein A.B."/>
            <person name="Rusch D.R."/>
            <person name="Winton L.W."/>
            <person name="Adams G.A."/>
        </authorList>
    </citation>
    <scope>NUCLEOTIDE SEQUENCE [LARGE SCALE GENOMIC DNA]</scope>
    <source>
        <strain evidence="2 3">CPC 39397</strain>
    </source>
</reference>
<dbReference type="PANTHER" id="PTHR15004">
    <property type="entry name" value="GLUTAMYL-TRNA(GLN) AMIDOTRANSFERASE SUBUNIT C, MITOCHONDRIAL"/>
    <property type="match status" value="1"/>
</dbReference>
<dbReference type="EMBL" id="JBFMKM010000006">
    <property type="protein sequence ID" value="KAL1305651.1"/>
    <property type="molecule type" value="Genomic_DNA"/>
</dbReference>
<sequence>MVGTSTSKRILRRLGSTAGSISRLPLSSPRAWSRQFTQHQCTQGPIDVHQLLERPTWSVETLLPPADDEATTGAKGDTDLPNITSKQLHHLLRLSALPPPASPEEEAEMLKTLRAQLHFVDEIRKVDTTGVKPLQSLRDETAAGYREEEVGFVDLKDAFEQEEIKGSYHKKIRRRQDMPEDTEGAAVWDVLGLTRKRAGRYFVVEGGKAGTE</sequence>
<dbReference type="SUPFAM" id="SSF141000">
    <property type="entry name" value="Glu-tRNAGln amidotransferase C subunit"/>
    <property type="match status" value="1"/>
</dbReference>
<protein>
    <recommendedName>
        <fullName evidence="1">Glutamyl-tRNA amidotransferase complex subunit Gta3 domain-containing protein</fullName>
    </recommendedName>
</protein>